<dbReference type="EMBL" id="SZVO01000008">
    <property type="protein sequence ID" value="TKT91017.1"/>
    <property type="molecule type" value="Genomic_DNA"/>
</dbReference>
<dbReference type="Gene3D" id="3.40.50.2300">
    <property type="match status" value="1"/>
</dbReference>
<evidence type="ECO:0000259" key="5">
    <source>
        <dbReference type="PROSITE" id="PS50110"/>
    </source>
</evidence>
<accession>A0A4U6D492</accession>
<evidence type="ECO:0000256" key="1">
    <source>
        <dbReference type="ARBA" id="ARBA00022553"/>
    </source>
</evidence>
<dbReference type="PROSITE" id="PS50043">
    <property type="entry name" value="HTH_LUXR_2"/>
    <property type="match status" value="1"/>
</dbReference>
<dbReference type="GO" id="GO:0003677">
    <property type="term" value="F:DNA binding"/>
    <property type="evidence" value="ECO:0007669"/>
    <property type="project" value="UniProtKB-KW"/>
</dbReference>
<dbReference type="InterPro" id="IPR000792">
    <property type="entry name" value="Tscrpt_reg_LuxR_C"/>
</dbReference>
<dbReference type="GO" id="GO:0006355">
    <property type="term" value="P:regulation of DNA-templated transcription"/>
    <property type="evidence" value="ECO:0007669"/>
    <property type="project" value="InterPro"/>
</dbReference>
<gene>
    <name evidence="6" type="ORF">FDK13_18860</name>
</gene>
<dbReference type="SUPFAM" id="SSF52172">
    <property type="entry name" value="CheY-like"/>
    <property type="match status" value="1"/>
</dbReference>
<evidence type="ECO:0000256" key="3">
    <source>
        <dbReference type="PROSITE-ProRule" id="PRU00169"/>
    </source>
</evidence>
<dbReference type="InterPro" id="IPR001789">
    <property type="entry name" value="Sig_transdc_resp-reg_receiver"/>
</dbReference>
<organism evidence="6 7">
    <name type="scientific">Dyadobacter frigoris</name>
    <dbReference type="NCBI Taxonomy" id="2576211"/>
    <lineage>
        <taxon>Bacteria</taxon>
        <taxon>Pseudomonadati</taxon>
        <taxon>Bacteroidota</taxon>
        <taxon>Cytophagia</taxon>
        <taxon>Cytophagales</taxon>
        <taxon>Spirosomataceae</taxon>
        <taxon>Dyadobacter</taxon>
    </lineage>
</organism>
<dbReference type="Proteomes" id="UP000304900">
    <property type="component" value="Unassembled WGS sequence"/>
</dbReference>
<evidence type="ECO:0000259" key="4">
    <source>
        <dbReference type="PROSITE" id="PS50043"/>
    </source>
</evidence>
<dbReference type="OrthoDB" id="940555at2"/>
<dbReference type="AlphaFoldDB" id="A0A4U6D492"/>
<comment type="caution">
    <text evidence="6">The sequence shown here is derived from an EMBL/GenBank/DDBJ whole genome shotgun (WGS) entry which is preliminary data.</text>
</comment>
<dbReference type="Pfam" id="PF00072">
    <property type="entry name" value="Response_reg"/>
    <property type="match status" value="1"/>
</dbReference>
<dbReference type="SMART" id="SM00421">
    <property type="entry name" value="HTH_LUXR"/>
    <property type="match status" value="1"/>
</dbReference>
<feature type="modified residue" description="4-aspartylphosphate" evidence="3">
    <location>
        <position position="57"/>
    </location>
</feature>
<evidence type="ECO:0000256" key="2">
    <source>
        <dbReference type="ARBA" id="ARBA00023125"/>
    </source>
</evidence>
<name>A0A4U6D492_9BACT</name>
<keyword evidence="1 3" id="KW-0597">Phosphoprotein</keyword>
<dbReference type="InterPro" id="IPR036388">
    <property type="entry name" value="WH-like_DNA-bd_sf"/>
</dbReference>
<protein>
    <submittedName>
        <fullName evidence="6">Response regulator transcription factor</fullName>
    </submittedName>
</protein>
<keyword evidence="2" id="KW-0238">DNA-binding</keyword>
<dbReference type="GO" id="GO:0000160">
    <property type="term" value="P:phosphorelay signal transduction system"/>
    <property type="evidence" value="ECO:0007669"/>
    <property type="project" value="InterPro"/>
</dbReference>
<dbReference type="RefSeq" id="WP_137341560.1">
    <property type="nucleotide sequence ID" value="NZ_BSQH01000020.1"/>
</dbReference>
<dbReference type="SUPFAM" id="SSF46894">
    <property type="entry name" value="C-terminal effector domain of the bipartite response regulators"/>
    <property type="match status" value="1"/>
</dbReference>
<dbReference type="CDD" id="cd06170">
    <property type="entry name" value="LuxR_C_like"/>
    <property type="match status" value="1"/>
</dbReference>
<dbReference type="PROSITE" id="PS00622">
    <property type="entry name" value="HTH_LUXR_1"/>
    <property type="match status" value="1"/>
</dbReference>
<dbReference type="InterPro" id="IPR016032">
    <property type="entry name" value="Sig_transdc_resp-reg_C-effctor"/>
</dbReference>
<dbReference type="PANTHER" id="PTHR43214">
    <property type="entry name" value="TWO-COMPONENT RESPONSE REGULATOR"/>
    <property type="match status" value="1"/>
</dbReference>
<dbReference type="PRINTS" id="PR00038">
    <property type="entry name" value="HTHLUXR"/>
</dbReference>
<dbReference type="Gene3D" id="1.10.10.10">
    <property type="entry name" value="Winged helix-like DNA-binding domain superfamily/Winged helix DNA-binding domain"/>
    <property type="match status" value="1"/>
</dbReference>
<proteinExistence type="predicted"/>
<dbReference type="Pfam" id="PF00196">
    <property type="entry name" value="GerE"/>
    <property type="match status" value="1"/>
</dbReference>
<dbReference type="SMART" id="SM00448">
    <property type="entry name" value="REC"/>
    <property type="match status" value="1"/>
</dbReference>
<feature type="domain" description="HTH luxR-type" evidence="4">
    <location>
        <begin position="149"/>
        <end position="214"/>
    </location>
</feature>
<sequence>MPANPRILIIEDHEIVIWALTKVITGTFANATIFSAPTLDQGIEILQDNFMNLVVVDVDIPGGNSIKMIAALRSAQPKVQILIHTGMEEDIYALEYLSAGANGFVSKKAPFLTVSEAIKLVISGKNYISPLTKNIISDNFLRGRSREANSSNHFNLTIREKEITRLLLKGKWTKEIANELGLQLTTISTHKGRIFEKFGVTNSIELYIKIQKELPLFLKELT</sequence>
<dbReference type="InterPro" id="IPR039420">
    <property type="entry name" value="WalR-like"/>
</dbReference>
<evidence type="ECO:0000313" key="7">
    <source>
        <dbReference type="Proteomes" id="UP000304900"/>
    </source>
</evidence>
<dbReference type="InterPro" id="IPR058245">
    <property type="entry name" value="NreC/VraR/RcsB-like_REC"/>
</dbReference>
<reference evidence="6 7" key="1">
    <citation type="submission" date="2019-05" db="EMBL/GenBank/DDBJ databases">
        <title>Dyadobacter AR-3-8 sp. nov., isolated from arctic soil.</title>
        <authorList>
            <person name="Chaudhary D.K."/>
        </authorList>
    </citation>
    <scope>NUCLEOTIDE SEQUENCE [LARGE SCALE GENOMIC DNA]</scope>
    <source>
        <strain evidence="6 7">AR-3-8</strain>
    </source>
</reference>
<dbReference type="InterPro" id="IPR011006">
    <property type="entry name" value="CheY-like_superfamily"/>
</dbReference>
<feature type="domain" description="Response regulatory" evidence="5">
    <location>
        <begin position="6"/>
        <end position="122"/>
    </location>
</feature>
<dbReference type="CDD" id="cd17535">
    <property type="entry name" value="REC_NarL-like"/>
    <property type="match status" value="1"/>
</dbReference>
<evidence type="ECO:0000313" key="6">
    <source>
        <dbReference type="EMBL" id="TKT91017.1"/>
    </source>
</evidence>
<dbReference type="PROSITE" id="PS50110">
    <property type="entry name" value="RESPONSE_REGULATORY"/>
    <property type="match status" value="1"/>
</dbReference>
<keyword evidence="7" id="KW-1185">Reference proteome</keyword>